<reference evidence="2" key="2">
    <citation type="submission" date="2021-04" db="EMBL/GenBank/DDBJ databases">
        <authorList>
            <person name="Gilroy R."/>
        </authorList>
    </citation>
    <scope>NUCLEOTIDE SEQUENCE</scope>
    <source>
        <strain evidence="2">ChiGjej1B1-98</strain>
    </source>
</reference>
<feature type="domain" description="Thioredoxin-like fold" evidence="1">
    <location>
        <begin position="137"/>
        <end position="286"/>
    </location>
</feature>
<evidence type="ECO:0000259" key="1">
    <source>
        <dbReference type="Pfam" id="PF13462"/>
    </source>
</evidence>
<comment type="caution">
    <text evidence="2">The sequence shown here is derived from an EMBL/GenBank/DDBJ whole genome shotgun (WGS) entry which is preliminary data.</text>
</comment>
<dbReference type="InterPro" id="IPR012336">
    <property type="entry name" value="Thioredoxin-like_fold"/>
</dbReference>
<proteinExistence type="predicted"/>
<evidence type="ECO:0000313" key="3">
    <source>
        <dbReference type="Proteomes" id="UP000824005"/>
    </source>
</evidence>
<dbReference type="EMBL" id="DXDC01000316">
    <property type="protein sequence ID" value="HIY66671.1"/>
    <property type="molecule type" value="Genomic_DNA"/>
</dbReference>
<gene>
    <name evidence="2" type="ORF">H9830_10395</name>
</gene>
<dbReference type="SUPFAM" id="SSF52833">
    <property type="entry name" value="Thioredoxin-like"/>
    <property type="match status" value="1"/>
</dbReference>
<dbReference type="Proteomes" id="UP000824005">
    <property type="component" value="Unassembled WGS sequence"/>
</dbReference>
<reference evidence="2" key="1">
    <citation type="journal article" date="2021" name="PeerJ">
        <title>Extensive microbial diversity within the chicken gut microbiome revealed by metagenomics and culture.</title>
        <authorList>
            <person name="Gilroy R."/>
            <person name="Ravi A."/>
            <person name="Getino M."/>
            <person name="Pursley I."/>
            <person name="Horton D.L."/>
            <person name="Alikhan N.F."/>
            <person name="Baker D."/>
            <person name="Gharbi K."/>
            <person name="Hall N."/>
            <person name="Watson M."/>
            <person name="Adriaenssens E.M."/>
            <person name="Foster-Nyarko E."/>
            <person name="Jarju S."/>
            <person name="Secka A."/>
            <person name="Antonio M."/>
            <person name="Oren A."/>
            <person name="Chaudhuri R.R."/>
            <person name="La Ragione R."/>
            <person name="Hildebrand F."/>
            <person name="Pallen M.J."/>
        </authorList>
    </citation>
    <scope>NUCLEOTIDE SEQUENCE</scope>
    <source>
        <strain evidence="2">ChiGjej1B1-98</strain>
    </source>
</reference>
<dbReference type="Pfam" id="PF13462">
    <property type="entry name" value="Thioredoxin_4"/>
    <property type="match status" value="1"/>
</dbReference>
<protein>
    <recommendedName>
        <fullName evidence="1">Thioredoxin-like fold domain-containing protein</fullName>
    </recommendedName>
</protein>
<dbReference type="CDD" id="cd02972">
    <property type="entry name" value="DsbA_family"/>
    <property type="match status" value="1"/>
</dbReference>
<dbReference type="AlphaFoldDB" id="A0A9D1YZ85"/>
<evidence type="ECO:0000313" key="2">
    <source>
        <dbReference type="EMBL" id="HIY66671.1"/>
    </source>
</evidence>
<dbReference type="Gene3D" id="3.40.30.10">
    <property type="entry name" value="Glutaredoxin"/>
    <property type="match status" value="1"/>
</dbReference>
<accession>A0A9D1YZ85</accession>
<name>A0A9D1YZ85_9MICO</name>
<dbReference type="InterPro" id="IPR036249">
    <property type="entry name" value="Thioredoxin-like_sf"/>
</dbReference>
<organism evidence="2 3">
    <name type="scientific">Candidatus Agrococcus pullicola</name>
    <dbReference type="NCBI Taxonomy" id="2838429"/>
    <lineage>
        <taxon>Bacteria</taxon>
        <taxon>Bacillati</taxon>
        <taxon>Actinomycetota</taxon>
        <taxon>Actinomycetes</taxon>
        <taxon>Micrococcales</taxon>
        <taxon>Microbacteriaceae</taxon>
        <taxon>Agrococcus</taxon>
    </lineage>
</organism>
<sequence length="299" mass="31154">MAVSATAVLCLSACAGEATEEFDSVEDLVAAYHAAGGQCEDFVIYDEAGGEEAEVAHCGVDTVLSLTESDDQTSDVATGAMLRGQTVLVGAGWVIEDPDAVALREELGGAVLALQEGGTPESVEDDAFVFGEGEPRIQVVVDPLCDYCNRFIETNGDALIELADSGEATVEYRVVSLHDHPENDFGSSYGVNALACAADADIEAFRPLLSTVLAGPSDEAWTELELVEAAEQAGADAGDCIADGTFLFWTMQSTQDVLQNGLPDGENLGGVPYISIDGVPYAQDVTDPDAFLEAVAAAE</sequence>